<sequence length="114" mass="12190">MINIEPLKSILKGAGDLLNMIIPILIAAAVIVFFWGLVNYVRGGGKDTAKGRKIMVSGLIALFVMVSVWGIVRLMQTALSVDPNAQTNVPQIPVGGSGVQNTTPYSAPYYTQPM</sequence>
<dbReference type="AlphaFoldDB" id="A0A1F4XGN3"/>
<evidence type="ECO:0000313" key="2">
    <source>
        <dbReference type="EMBL" id="OGC80790.1"/>
    </source>
</evidence>
<gene>
    <name evidence="2" type="ORF">A2943_02835</name>
</gene>
<evidence type="ECO:0000313" key="3">
    <source>
        <dbReference type="Proteomes" id="UP000176185"/>
    </source>
</evidence>
<dbReference type="Proteomes" id="UP000176185">
    <property type="component" value="Unassembled WGS sequence"/>
</dbReference>
<feature type="transmembrane region" description="Helical" evidence="1">
    <location>
        <begin position="20"/>
        <end position="42"/>
    </location>
</feature>
<protein>
    <submittedName>
        <fullName evidence="2">Uncharacterized protein</fullName>
    </submittedName>
</protein>
<feature type="transmembrane region" description="Helical" evidence="1">
    <location>
        <begin position="54"/>
        <end position="72"/>
    </location>
</feature>
<comment type="caution">
    <text evidence="2">The sequence shown here is derived from an EMBL/GenBank/DDBJ whole genome shotgun (WGS) entry which is preliminary data.</text>
</comment>
<keyword evidence="1" id="KW-0812">Transmembrane</keyword>
<keyword evidence="1" id="KW-1133">Transmembrane helix</keyword>
<proteinExistence type="predicted"/>
<dbReference type="EMBL" id="MEWX01000014">
    <property type="protein sequence ID" value="OGC80790.1"/>
    <property type="molecule type" value="Genomic_DNA"/>
</dbReference>
<keyword evidence="1" id="KW-0472">Membrane</keyword>
<accession>A0A1F4XGN3</accession>
<organism evidence="2 3">
    <name type="scientific">Candidatus Adlerbacteria bacterium RIFCSPLOWO2_01_FULL_51_16</name>
    <dbReference type="NCBI Taxonomy" id="1797243"/>
    <lineage>
        <taxon>Bacteria</taxon>
        <taxon>Candidatus Adleribacteriota</taxon>
    </lineage>
</organism>
<dbReference type="STRING" id="1797243.A2943_02835"/>
<reference evidence="2 3" key="1">
    <citation type="journal article" date="2016" name="Nat. Commun.">
        <title>Thousands of microbial genomes shed light on interconnected biogeochemical processes in an aquifer system.</title>
        <authorList>
            <person name="Anantharaman K."/>
            <person name="Brown C.T."/>
            <person name="Hug L.A."/>
            <person name="Sharon I."/>
            <person name="Castelle C.J."/>
            <person name="Probst A.J."/>
            <person name="Thomas B.C."/>
            <person name="Singh A."/>
            <person name="Wilkins M.J."/>
            <person name="Karaoz U."/>
            <person name="Brodie E.L."/>
            <person name="Williams K.H."/>
            <person name="Hubbard S.S."/>
            <person name="Banfield J.F."/>
        </authorList>
    </citation>
    <scope>NUCLEOTIDE SEQUENCE [LARGE SCALE GENOMIC DNA]</scope>
</reference>
<name>A0A1F4XGN3_9BACT</name>
<evidence type="ECO:0000256" key="1">
    <source>
        <dbReference type="SAM" id="Phobius"/>
    </source>
</evidence>